<gene>
    <name evidence="4" type="ORF">SAMN05877753_11097</name>
</gene>
<dbReference type="RefSeq" id="WP_097160138.1">
    <property type="nucleotide sequence ID" value="NZ_JBEPMQ010000011.1"/>
</dbReference>
<accession>A0A285D4U6</accession>
<comment type="cofactor">
    <cofactor evidence="1">
        <name>Mg(2+)</name>
        <dbReference type="ChEBI" id="CHEBI:18420"/>
    </cofactor>
</comment>
<reference evidence="4 5" key="1">
    <citation type="submission" date="2017-08" db="EMBL/GenBank/DDBJ databases">
        <authorList>
            <person name="de Groot N.N."/>
        </authorList>
    </citation>
    <scope>NUCLEOTIDE SEQUENCE [LARGE SCALE GENOMIC DNA]</scope>
    <source>
        <strain evidence="4 5">JC228</strain>
    </source>
</reference>
<evidence type="ECO:0000259" key="3">
    <source>
        <dbReference type="PROSITE" id="PS51462"/>
    </source>
</evidence>
<dbReference type="PANTHER" id="PTHR43046">
    <property type="entry name" value="GDP-MANNOSE MANNOSYL HYDROLASE"/>
    <property type="match status" value="1"/>
</dbReference>
<evidence type="ECO:0000256" key="1">
    <source>
        <dbReference type="ARBA" id="ARBA00001946"/>
    </source>
</evidence>
<dbReference type="AlphaFoldDB" id="A0A285D4U6"/>
<dbReference type="InterPro" id="IPR015797">
    <property type="entry name" value="NUDIX_hydrolase-like_dom_sf"/>
</dbReference>
<dbReference type="InterPro" id="IPR000086">
    <property type="entry name" value="NUDIX_hydrolase_dom"/>
</dbReference>
<protein>
    <submittedName>
        <fullName evidence="4">ADP-ribose pyrophosphatase YjhB (NUDIX family)</fullName>
    </submittedName>
</protein>
<dbReference type="InterPro" id="IPR020084">
    <property type="entry name" value="NUDIX_hydrolase_CS"/>
</dbReference>
<keyword evidence="2" id="KW-0378">Hydrolase</keyword>
<dbReference type="CDD" id="cd02883">
    <property type="entry name" value="NUDIX_Hydrolase"/>
    <property type="match status" value="1"/>
</dbReference>
<proteinExistence type="predicted"/>
<organism evidence="4 5">
    <name type="scientific">Bacillus oleivorans</name>
    <dbReference type="NCBI Taxonomy" id="1448271"/>
    <lineage>
        <taxon>Bacteria</taxon>
        <taxon>Bacillati</taxon>
        <taxon>Bacillota</taxon>
        <taxon>Bacilli</taxon>
        <taxon>Bacillales</taxon>
        <taxon>Bacillaceae</taxon>
        <taxon>Bacillus</taxon>
    </lineage>
</organism>
<dbReference type="Proteomes" id="UP000219546">
    <property type="component" value="Unassembled WGS sequence"/>
</dbReference>
<dbReference type="GO" id="GO:0016787">
    <property type="term" value="F:hydrolase activity"/>
    <property type="evidence" value="ECO:0007669"/>
    <property type="project" value="UniProtKB-KW"/>
</dbReference>
<dbReference type="Gene3D" id="3.90.79.10">
    <property type="entry name" value="Nucleoside Triphosphate Pyrophosphohydrolase"/>
    <property type="match status" value="1"/>
</dbReference>
<feature type="domain" description="Nudix hydrolase" evidence="3">
    <location>
        <begin position="3"/>
        <end position="131"/>
    </location>
</feature>
<dbReference type="OrthoDB" id="9804563at2"/>
<evidence type="ECO:0000256" key="2">
    <source>
        <dbReference type="ARBA" id="ARBA00022801"/>
    </source>
</evidence>
<dbReference type="PROSITE" id="PS51462">
    <property type="entry name" value="NUDIX"/>
    <property type="match status" value="1"/>
</dbReference>
<dbReference type="EMBL" id="OAOP01000010">
    <property type="protein sequence ID" value="SNX74820.1"/>
    <property type="molecule type" value="Genomic_DNA"/>
</dbReference>
<keyword evidence="5" id="KW-1185">Reference proteome</keyword>
<evidence type="ECO:0000313" key="4">
    <source>
        <dbReference type="EMBL" id="SNX74820.1"/>
    </source>
</evidence>
<dbReference type="PANTHER" id="PTHR43046:SF2">
    <property type="entry name" value="8-OXO-DGTP DIPHOSPHATASE-RELATED"/>
    <property type="match status" value="1"/>
</dbReference>
<dbReference type="PROSITE" id="PS00893">
    <property type="entry name" value="NUDIX_BOX"/>
    <property type="match status" value="1"/>
</dbReference>
<evidence type="ECO:0000313" key="5">
    <source>
        <dbReference type="Proteomes" id="UP000219546"/>
    </source>
</evidence>
<dbReference type="Pfam" id="PF00293">
    <property type="entry name" value="NUDIX"/>
    <property type="match status" value="1"/>
</dbReference>
<sequence>MKLWQGAAGLCVNNENKILMVLQGRPDEEKTWSIPSGQKNQNETFEECCAREMFEETGYQVEVMEEFFVKKGENSEWIFEVRYFYTKWIGGERKFQDPDQLIYDIAWKSADEIENLELTYPEDRDLLNRIVTNKGIK</sequence>
<name>A0A285D4U6_9BACI</name>
<dbReference type="SUPFAM" id="SSF55811">
    <property type="entry name" value="Nudix"/>
    <property type="match status" value="1"/>
</dbReference>